<feature type="region of interest" description="Disordered" evidence="2">
    <location>
        <begin position="778"/>
        <end position="818"/>
    </location>
</feature>
<dbReference type="SUPFAM" id="SSF90257">
    <property type="entry name" value="Myosin rod fragments"/>
    <property type="match status" value="1"/>
</dbReference>
<feature type="coiled-coil region" evidence="1">
    <location>
        <begin position="1085"/>
        <end position="1256"/>
    </location>
</feature>
<evidence type="ECO:0000313" key="4">
    <source>
        <dbReference type="EMBL" id="KAF0743267.1"/>
    </source>
</evidence>
<proteinExistence type="predicted"/>
<feature type="domain" description="WW" evidence="3">
    <location>
        <begin position="53"/>
        <end position="87"/>
    </location>
</feature>
<dbReference type="VEuPathDB" id="FungiDB:AeMF1_019779"/>
<feature type="coiled-coil region" evidence="1">
    <location>
        <begin position="1696"/>
        <end position="1723"/>
    </location>
</feature>
<sequence length="1940" mass="225030">MDGGQGDSIVLEEEIDPNYEPTEDEVLEYAKWLGMDLEAERDLFWIAREGLKAPLPENWKPCKTTDTGEIYYFNFATGASTWDHPCDEYYRKLYDDHKKKTIQGKKFQDTDDKKKKEKEDIAEILGKKSKKAPKKAPKVESLSTVKAGLDKKPLGAINKLPLSGGLNALKPVATLGKPSMKAQDDSEEEEEEKTEVIKSFSRKPLGAKDKDARGAEELENKTQELSERIRQLEEEHEEKVTVLKKKLEQQENELLLEQKAIEKKLQKLQKDHADEVESVKELEKKLSKRRKDLEAEHREYIDNADSKFAEKKRELIKKQEKELKEMDEKHRETIQELDAAHENELEKQEAERRKQEMQQEHRQMEENNKIDKLNAEIETLKTEAQQYKRQVKTLEGKLREESEKPTQAPETVTELEASVESLQNQVNKLNSQLAEREKFVQALETKLKDLAKEFSEQRAEPSNLNKEIEQLEETIKSLQRQLQAEQEKVTEVDKASKSWQEKYMELASKEPSEDKNGGWHDKYLELEQKQVEDASSHKALSDKLQSKIEILESQLAERAAADPASDEWKIKYDTLSAQYTSLEATCNAAQAKNEEWSTQCVDLKAAVQEAEAKMQSLVDDKNSDNARLMGKVQEVESLIAAKESLEEKLSDMASTHTTTLRRLEEELREARNDASAWQAQYEQVLASSSQDDGIKDQIHQWQHKFEELQARNDTIMAESQKNIDKVEAKSKALEREKISAETMWKKKYDEAEESWEKQLTQAKASINELQAKWKTLQSQESSTSGIASSLQQQLEEAHRQIQESQDSLEDQQKQHKRALDNATALTKQQLEEMQTSHTAALQAVKSDLVAVESAKRKLDDQRATLERKLKQKESEIATLMTQMQDHQKMSKETSNSMWEWEKDKLTTQLRAAEAEKDEVDGRLGALRVEHDALLNTYHKIVLEKDATEKKLKQVDAEREQLGQKLKGVEKELDVVQTKWRATTTEATELKAAGNKLKLNLQTAEAQLEKAQEECRNLETLVKQQRDLAEKSQAEARALQIQLDDTLFQKQRVEHDQLTVQHEVDRLKEQLALRSSNSSLSSSAEKESLRQQIDQLSADARAANDKVRLLQGKAQEFETKFKQSQDTYDRHAATWSTEKQAAVDKLEKLRAQHHQLDRQHRTTVQEKADIEASYERLQQEKVDLEKRMKQQQDALTTAQAKISDVVHQLDDAETQKRTLGYDLQALESKFKRSEQEVERTKSELAARNQEKEALETKWRQDVAQFEVKLKSLRQDQTDQWSKRSVEEENKRDELTSQWKKDMEDKKKEWQARVSQLESENSSLQNQLTQVSKELAAAHKDVEHITTMKQKQEAQSKSMAEQIEQERNQMQESLDQMKTKLKAAQNEKDQLMMAMATNQNEQPMPPSMAPTSFDIGSTQVKLQMAQVNKTELEAHLQEVTLQCETWRRKAALLDSRSRDQALEMEALHVENAALRASAQRMHASVTESLTTIERLNYEHKKRMLRSEYMAQLREFSEREELALARQKARVRASCERQLEELVAEFERHKASRMEQEERDFQEALNHCQAENKVKLAQVLKEHRDKMASVEQEMQGKQQRHIQNLSKQMQEEEEHLAARLRDTKQLNREEDLCKVASLQPGTFESHLKFERKEVSAAPVAPVAPYQSPRARKKKSLRADHEHVWHKRIQQEQELLDKAKQFLAKQKKSLKQRMAKLQDEKDWWQRQPTYNVKARNDTRLLLEQHAQQLTHDAKVLKRTEKWMAKRELKIRKMEQACSNNNKWHEDYDEDDEPSDSSMDFVLDRLQQELLADGANMSSHLQEYAREQCAADVLPWPSESQYHQTEDIQPAPAPMYHGYPSVISNNRWLYRRQPDRVSAYESYMTPARRTPLYDMKLSNWVHNRERASAAASAHSNYLQQLSQELKSYSSKYKAEHSEGELDALP</sequence>
<organism evidence="4 5">
    <name type="scientific">Aphanomyces euteiches</name>
    <dbReference type="NCBI Taxonomy" id="100861"/>
    <lineage>
        <taxon>Eukaryota</taxon>
        <taxon>Sar</taxon>
        <taxon>Stramenopiles</taxon>
        <taxon>Oomycota</taxon>
        <taxon>Saprolegniomycetes</taxon>
        <taxon>Saprolegniales</taxon>
        <taxon>Verrucalvaceae</taxon>
        <taxon>Aphanomyces</taxon>
    </lineage>
</organism>
<feature type="compositionally biased region" description="Basic and acidic residues" evidence="2">
    <location>
        <begin position="206"/>
        <end position="226"/>
    </location>
</feature>
<dbReference type="SUPFAM" id="SSF57997">
    <property type="entry name" value="Tropomyosin"/>
    <property type="match status" value="1"/>
</dbReference>
<feature type="region of interest" description="Disordered" evidence="2">
    <location>
        <begin position="270"/>
        <end position="292"/>
    </location>
</feature>
<dbReference type="InterPro" id="IPR053233">
    <property type="entry name" value="ABRA-related"/>
</dbReference>
<dbReference type="SMART" id="SM00456">
    <property type="entry name" value="WW"/>
    <property type="match status" value="1"/>
</dbReference>
<evidence type="ECO:0000256" key="1">
    <source>
        <dbReference type="SAM" id="Coils"/>
    </source>
</evidence>
<dbReference type="SUPFAM" id="SSF51045">
    <property type="entry name" value="WW domain"/>
    <property type="match status" value="1"/>
</dbReference>
<feature type="region of interest" description="Disordered" evidence="2">
    <location>
        <begin position="336"/>
        <end position="371"/>
    </location>
</feature>
<feature type="compositionally biased region" description="Polar residues" evidence="2">
    <location>
        <begin position="778"/>
        <end position="794"/>
    </location>
</feature>
<dbReference type="Gene3D" id="1.10.287.1490">
    <property type="match status" value="1"/>
</dbReference>
<dbReference type="PROSITE" id="PS50020">
    <property type="entry name" value="WW_DOMAIN_2"/>
    <property type="match status" value="1"/>
</dbReference>
<keyword evidence="1" id="KW-0175">Coiled coil</keyword>
<feature type="compositionally biased region" description="Basic residues" evidence="2">
    <location>
        <begin position="127"/>
        <end position="136"/>
    </location>
</feature>
<reference evidence="4 5" key="1">
    <citation type="submission" date="2019-07" db="EMBL/GenBank/DDBJ databases">
        <title>Genomics analysis of Aphanomyces spp. identifies a new class of oomycete effector associated with host adaptation.</title>
        <authorList>
            <person name="Gaulin E."/>
        </authorList>
    </citation>
    <scope>NUCLEOTIDE SEQUENCE [LARGE SCALE GENOMIC DNA]</scope>
    <source>
        <strain evidence="4 5">ATCC 201684</strain>
    </source>
</reference>
<dbReference type="InterPro" id="IPR036020">
    <property type="entry name" value="WW_dom_sf"/>
</dbReference>
<evidence type="ECO:0000259" key="3">
    <source>
        <dbReference type="PROSITE" id="PS50020"/>
    </source>
</evidence>
<accession>A0A6G0XSA2</accession>
<feature type="coiled-coil region" evidence="1">
    <location>
        <begin position="1529"/>
        <end position="1619"/>
    </location>
</feature>
<feature type="region of interest" description="Disordered" evidence="2">
    <location>
        <begin position="174"/>
        <end position="226"/>
    </location>
</feature>
<protein>
    <recommendedName>
        <fullName evidence="3">WW domain-containing protein</fullName>
    </recommendedName>
</protein>
<evidence type="ECO:0000256" key="2">
    <source>
        <dbReference type="SAM" id="MobiDB-lite"/>
    </source>
</evidence>
<dbReference type="PROSITE" id="PS01159">
    <property type="entry name" value="WW_DOMAIN_1"/>
    <property type="match status" value="1"/>
</dbReference>
<feature type="region of interest" description="Disordered" evidence="2">
    <location>
        <begin position="1275"/>
        <end position="1302"/>
    </location>
</feature>
<dbReference type="Proteomes" id="UP000481153">
    <property type="component" value="Unassembled WGS sequence"/>
</dbReference>
<dbReference type="InterPro" id="IPR001202">
    <property type="entry name" value="WW_dom"/>
</dbReference>
<comment type="caution">
    <text evidence="4">The sequence shown here is derived from an EMBL/GenBank/DDBJ whole genome shotgun (WGS) entry which is preliminary data.</text>
</comment>
<dbReference type="PANTHER" id="PTHR21715">
    <property type="entry name" value="RH04127P"/>
    <property type="match status" value="1"/>
</dbReference>
<dbReference type="PANTHER" id="PTHR21715:SF0">
    <property type="entry name" value="RH04127P"/>
    <property type="match status" value="1"/>
</dbReference>
<name>A0A6G0XSA2_9STRA</name>
<keyword evidence="5" id="KW-1185">Reference proteome</keyword>
<dbReference type="Pfam" id="PF00397">
    <property type="entry name" value="WW"/>
    <property type="match status" value="1"/>
</dbReference>
<dbReference type="CDD" id="cd00201">
    <property type="entry name" value="WW"/>
    <property type="match status" value="1"/>
</dbReference>
<dbReference type="EMBL" id="VJMJ01000019">
    <property type="protein sequence ID" value="KAF0743267.1"/>
    <property type="molecule type" value="Genomic_DNA"/>
</dbReference>
<feature type="region of interest" description="Disordered" evidence="2">
    <location>
        <begin position="123"/>
        <end position="143"/>
    </location>
</feature>
<dbReference type="Gene3D" id="3.30.1470.10">
    <property type="entry name" value="Photosystem I PsaD, reaction center subunit II"/>
    <property type="match status" value="1"/>
</dbReference>
<evidence type="ECO:0000313" key="5">
    <source>
        <dbReference type="Proteomes" id="UP000481153"/>
    </source>
</evidence>
<gene>
    <name evidence="4" type="ORF">Ae201684_001956</name>
</gene>